<protein>
    <submittedName>
        <fullName evidence="1">DUF4845 domain-containing protein</fullName>
    </submittedName>
</protein>
<keyword evidence="2" id="KW-1185">Reference proteome</keyword>
<evidence type="ECO:0000313" key="1">
    <source>
        <dbReference type="EMBL" id="MFC3104498.1"/>
    </source>
</evidence>
<comment type="caution">
    <text evidence="1">The sequence shown here is derived from an EMBL/GenBank/DDBJ whole genome shotgun (WGS) entry which is preliminary data.</text>
</comment>
<accession>A0ABV7EP29</accession>
<sequence length="142" mass="15801">MNNQAMIFSALPRQSSPLHRRQRGMTFWGLLYVLITLGVIGLVAAKSLPVYLGAYDVRETIDWAAAQPNLLKASAPEIQSAIQRRFDAGYVDNIHGRDVAVSKVDGGREISVAYEVRRPMLFNLSLVYSFEESARLTGSDEQ</sequence>
<name>A0ABV7EP29_9GAMM</name>
<dbReference type="Pfam" id="PF16137">
    <property type="entry name" value="DUF4845"/>
    <property type="match status" value="1"/>
</dbReference>
<evidence type="ECO:0000313" key="2">
    <source>
        <dbReference type="Proteomes" id="UP001595462"/>
    </source>
</evidence>
<dbReference type="InterPro" id="IPR032314">
    <property type="entry name" value="DUF4845"/>
</dbReference>
<proteinExistence type="predicted"/>
<dbReference type="RefSeq" id="WP_380689690.1">
    <property type="nucleotide sequence ID" value="NZ_JBHRSS010000004.1"/>
</dbReference>
<dbReference type="Proteomes" id="UP001595462">
    <property type="component" value="Unassembled WGS sequence"/>
</dbReference>
<dbReference type="EMBL" id="JBHRSS010000004">
    <property type="protein sequence ID" value="MFC3104498.1"/>
    <property type="molecule type" value="Genomic_DNA"/>
</dbReference>
<organism evidence="1 2">
    <name type="scientific">Salinisphaera aquimarina</name>
    <dbReference type="NCBI Taxonomy" id="2094031"/>
    <lineage>
        <taxon>Bacteria</taxon>
        <taxon>Pseudomonadati</taxon>
        <taxon>Pseudomonadota</taxon>
        <taxon>Gammaproteobacteria</taxon>
        <taxon>Salinisphaerales</taxon>
        <taxon>Salinisphaeraceae</taxon>
        <taxon>Salinisphaera</taxon>
    </lineage>
</organism>
<gene>
    <name evidence="1" type="ORF">ACFOSU_11425</name>
</gene>
<reference evidence="2" key="1">
    <citation type="journal article" date="2019" name="Int. J. Syst. Evol. Microbiol.">
        <title>The Global Catalogue of Microorganisms (GCM) 10K type strain sequencing project: providing services to taxonomists for standard genome sequencing and annotation.</title>
        <authorList>
            <consortium name="The Broad Institute Genomics Platform"/>
            <consortium name="The Broad Institute Genome Sequencing Center for Infectious Disease"/>
            <person name="Wu L."/>
            <person name="Ma J."/>
        </authorList>
    </citation>
    <scope>NUCLEOTIDE SEQUENCE [LARGE SCALE GENOMIC DNA]</scope>
    <source>
        <strain evidence="2">KCTC 52640</strain>
    </source>
</reference>